<dbReference type="Pfam" id="PF19272">
    <property type="entry name" value="ASMase_C"/>
    <property type="match status" value="1"/>
</dbReference>
<dbReference type="InterPro" id="IPR029052">
    <property type="entry name" value="Metallo-depent_PP-like"/>
</dbReference>
<dbReference type="PANTHER" id="PTHR10340">
    <property type="entry name" value="SPHINGOMYELIN PHOSPHODIESTERASE"/>
    <property type="match status" value="1"/>
</dbReference>
<evidence type="ECO:0000259" key="8">
    <source>
        <dbReference type="Pfam" id="PF19272"/>
    </source>
</evidence>
<gene>
    <name evidence="9" type="ORF">M0H32_06450</name>
</gene>
<evidence type="ECO:0000256" key="6">
    <source>
        <dbReference type="SAM" id="SignalP"/>
    </source>
</evidence>
<reference evidence="9" key="1">
    <citation type="submission" date="2022-04" db="EMBL/GenBank/DDBJ databases">
        <title>Roseibium sp. CAU 1639 isolated from mud.</title>
        <authorList>
            <person name="Kim W."/>
        </authorList>
    </citation>
    <scope>NUCLEOTIDE SEQUENCE</scope>
    <source>
        <strain evidence="9">CAU 1639</strain>
    </source>
</reference>
<dbReference type="Proteomes" id="UP001431221">
    <property type="component" value="Unassembled WGS sequence"/>
</dbReference>
<dbReference type="EMBL" id="JALNMJ010000003">
    <property type="protein sequence ID" value="MCK7611792.1"/>
    <property type="molecule type" value="Genomic_DNA"/>
</dbReference>
<evidence type="ECO:0000256" key="1">
    <source>
        <dbReference type="ARBA" id="ARBA00004613"/>
    </source>
</evidence>
<dbReference type="InterPro" id="IPR045473">
    <property type="entry name" value="ASM_C"/>
</dbReference>
<dbReference type="PANTHER" id="PTHR10340:SF57">
    <property type="entry name" value="METALLOPHOS DOMAIN-CONTAINING PROTEIN"/>
    <property type="match status" value="1"/>
</dbReference>
<protein>
    <submittedName>
        <fullName evidence="9">Metallophosphoesterase</fullName>
    </submittedName>
</protein>
<evidence type="ECO:0000313" key="10">
    <source>
        <dbReference type="Proteomes" id="UP001431221"/>
    </source>
</evidence>
<evidence type="ECO:0000256" key="3">
    <source>
        <dbReference type="ARBA" id="ARBA00022525"/>
    </source>
</evidence>
<keyword evidence="5" id="KW-0325">Glycoprotein</keyword>
<comment type="subcellular location">
    <subcellularLocation>
        <location evidence="1">Secreted</location>
    </subcellularLocation>
</comment>
<feature type="domain" description="Calcineurin-like phosphoesterase" evidence="7">
    <location>
        <begin position="40"/>
        <end position="325"/>
    </location>
</feature>
<keyword evidence="6" id="KW-0732">Signal</keyword>
<evidence type="ECO:0000256" key="2">
    <source>
        <dbReference type="ARBA" id="ARBA00008234"/>
    </source>
</evidence>
<feature type="domain" description="Sphingomyelin phosphodiesterase C-terminal" evidence="8">
    <location>
        <begin position="348"/>
        <end position="465"/>
    </location>
</feature>
<evidence type="ECO:0000256" key="5">
    <source>
        <dbReference type="ARBA" id="ARBA00023180"/>
    </source>
</evidence>
<proteinExistence type="inferred from homology"/>
<evidence type="ECO:0000259" key="7">
    <source>
        <dbReference type="Pfam" id="PF00149"/>
    </source>
</evidence>
<dbReference type="Pfam" id="PF00149">
    <property type="entry name" value="Metallophos"/>
    <property type="match status" value="1"/>
</dbReference>
<dbReference type="SUPFAM" id="SSF56300">
    <property type="entry name" value="Metallo-dependent phosphatases"/>
    <property type="match status" value="1"/>
</dbReference>
<feature type="signal peptide" evidence="6">
    <location>
        <begin position="1"/>
        <end position="24"/>
    </location>
</feature>
<evidence type="ECO:0000313" key="9">
    <source>
        <dbReference type="EMBL" id="MCK7611792.1"/>
    </source>
</evidence>
<evidence type="ECO:0000256" key="4">
    <source>
        <dbReference type="ARBA" id="ARBA00022801"/>
    </source>
</evidence>
<feature type="chain" id="PRO_5045208041" evidence="6">
    <location>
        <begin position="25"/>
        <end position="470"/>
    </location>
</feature>
<comment type="similarity">
    <text evidence="2">Belongs to the acid sphingomyelinase family.</text>
</comment>
<sequence>MFRINTFATVVSAAMSLPLASALAQDTTPPLQPGPDEGLFLIVTDIHFDPFTNPALVPELDKSPLSGWPAILKSAPPTIEGYGKDAGFTLMLSALEAAAAQNMSYDYVLYTGDYLSHHFNDHYNKYAGPSPEGVTSFAVKTTQLVSKLLGESFGGIPVFGVLGNEDSACGDYNIAPSGAYLDGLANQWAKLSLQPQRFGHFASGGYYKVAHPTLADQDVIALNSVFWSTRYSDKCNPDGGDPGADVMTWLEQQLSETRDAGRRAQILMHVPPGIDAYDTAQDAGAGTCDAGVELFWRDPYLSDYLALMKKYAGTVDYSFSGHTHMDGFTVLRDDGGQPLMVNKISPSVSPKFGNNPAFSVFLYNRKSGVLKDSVTFYLTNLVAATSGAQPEWRPEYTYRGTYSVPDLSADSFASVAETLGSNTQLQQRFIDLYSVSAAKKQIDSSSWQAFSCALEAADMDAYKTCYCGGN</sequence>
<accession>A0ABT0GQT1</accession>
<dbReference type="RefSeq" id="WP_248152331.1">
    <property type="nucleotide sequence ID" value="NZ_JALNMJ010000003.1"/>
</dbReference>
<dbReference type="Gene3D" id="3.60.21.10">
    <property type="match status" value="1"/>
</dbReference>
<keyword evidence="10" id="KW-1185">Reference proteome</keyword>
<name>A0ABT0GQT1_9HYPH</name>
<comment type="caution">
    <text evidence="9">The sequence shown here is derived from an EMBL/GenBank/DDBJ whole genome shotgun (WGS) entry which is preliminary data.</text>
</comment>
<organism evidence="9 10">
    <name type="scientific">Roseibium sediminicola</name>
    <dbReference type="NCBI Taxonomy" id="2933272"/>
    <lineage>
        <taxon>Bacteria</taxon>
        <taxon>Pseudomonadati</taxon>
        <taxon>Pseudomonadota</taxon>
        <taxon>Alphaproteobacteria</taxon>
        <taxon>Hyphomicrobiales</taxon>
        <taxon>Stappiaceae</taxon>
        <taxon>Roseibium</taxon>
    </lineage>
</organism>
<keyword evidence="3" id="KW-0964">Secreted</keyword>
<dbReference type="InterPro" id="IPR004843">
    <property type="entry name" value="Calcineurin-like_PHP"/>
</dbReference>
<keyword evidence="4" id="KW-0378">Hydrolase</keyword>